<evidence type="ECO:0000313" key="5">
    <source>
        <dbReference type="EMBL" id="MFD1767168.1"/>
    </source>
</evidence>
<evidence type="ECO:0000256" key="3">
    <source>
        <dbReference type="PROSITE-ProRule" id="PRU00339"/>
    </source>
</evidence>
<dbReference type="Gene3D" id="1.25.40.10">
    <property type="entry name" value="Tetratricopeptide repeat domain"/>
    <property type="match status" value="2"/>
</dbReference>
<dbReference type="InterPro" id="IPR019734">
    <property type="entry name" value="TPR_rpt"/>
</dbReference>
<evidence type="ECO:0000256" key="4">
    <source>
        <dbReference type="SAM" id="SignalP"/>
    </source>
</evidence>
<dbReference type="InterPro" id="IPR011990">
    <property type="entry name" value="TPR-like_helical_dom_sf"/>
</dbReference>
<dbReference type="SUPFAM" id="SSF48452">
    <property type="entry name" value="TPR-like"/>
    <property type="match status" value="1"/>
</dbReference>
<evidence type="ECO:0000256" key="1">
    <source>
        <dbReference type="ARBA" id="ARBA00022737"/>
    </source>
</evidence>
<dbReference type="InterPro" id="IPR050498">
    <property type="entry name" value="Ycf3"/>
</dbReference>
<dbReference type="SMART" id="SM00028">
    <property type="entry name" value="TPR"/>
    <property type="match status" value="3"/>
</dbReference>
<reference evidence="6" key="1">
    <citation type="journal article" date="2019" name="Int. J. Syst. Evol. Microbiol.">
        <title>The Global Catalogue of Microorganisms (GCM) 10K type strain sequencing project: providing services to taxonomists for standard genome sequencing and annotation.</title>
        <authorList>
            <consortium name="The Broad Institute Genomics Platform"/>
            <consortium name="The Broad Institute Genome Sequencing Center for Infectious Disease"/>
            <person name="Wu L."/>
            <person name="Ma J."/>
        </authorList>
    </citation>
    <scope>NUCLEOTIDE SEQUENCE [LARGE SCALE GENOMIC DNA]</scope>
    <source>
        <strain evidence="6">CGMCC 1.12449</strain>
    </source>
</reference>
<dbReference type="Pfam" id="PF13371">
    <property type="entry name" value="TPR_9"/>
    <property type="match status" value="1"/>
</dbReference>
<dbReference type="EMBL" id="JBHUEL010000009">
    <property type="protein sequence ID" value="MFD1767168.1"/>
    <property type="molecule type" value="Genomic_DNA"/>
</dbReference>
<gene>
    <name evidence="5" type="ORF">ACFSAG_09975</name>
</gene>
<accession>A0ABW4MES0</accession>
<keyword evidence="2 3" id="KW-0802">TPR repeat</keyword>
<evidence type="ECO:0000313" key="6">
    <source>
        <dbReference type="Proteomes" id="UP001597215"/>
    </source>
</evidence>
<protein>
    <submittedName>
        <fullName evidence="5">Tetratricopeptide repeat protein</fullName>
    </submittedName>
</protein>
<organism evidence="5 6">
    <name type="scientific">Sphingorhabdus buctiana</name>
    <dbReference type="NCBI Taxonomy" id="1508805"/>
    <lineage>
        <taxon>Bacteria</taxon>
        <taxon>Pseudomonadati</taxon>
        <taxon>Pseudomonadota</taxon>
        <taxon>Alphaproteobacteria</taxon>
        <taxon>Sphingomonadales</taxon>
        <taxon>Sphingomonadaceae</taxon>
        <taxon>Sphingorhabdus</taxon>
    </lineage>
</organism>
<keyword evidence="4" id="KW-0732">Signal</keyword>
<keyword evidence="1" id="KW-0677">Repeat</keyword>
<dbReference type="PANTHER" id="PTHR44858:SF1">
    <property type="entry name" value="UDP-N-ACETYLGLUCOSAMINE--PEPTIDE N-ACETYLGLUCOSAMINYLTRANSFERASE SPINDLY-RELATED"/>
    <property type="match status" value="1"/>
</dbReference>
<sequence length="288" mass="30083">MLRKLSLLLLAITPPPAFADGSTASETDTEIAFEQIELAIAAGRLVQAGSMLNGIQTGLSDKQIERHALLSAELNMAVGDPVAAAKALAPLSADTAEPCRYGAVAGWLAYQSGDWNRTIAMLAKSVETCAADPGRWNLLGLALMRKNELPAALEAFDHALILAPAHAALLNNRALVHAYSGQTEAAIAGLERAAQLEPANGGIIANLAVLKANVGMTPDVDGAQSPQVQAMILEKAGQGALAADRVEAARSYFTEALLRSERFDQNLWASATSAQSAVEQGPIDASHD</sequence>
<feature type="signal peptide" evidence="4">
    <location>
        <begin position="1"/>
        <end position="19"/>
    </location>
</feature>
<feature type="chain" id="PRO_5046479770" evidence="4">
    <location>
        <begin position="20"/>
        <end position="288"/>
    </location>
</feature>
<proteinExistence type="predicted"/>
<comment type="caution">
    <text evidence="5">The sequence shown here is derived from an EMBL/GenBank/DDBJ whole genome shotgun (WGS) entry which is preliminary data.</text>
</comment>
<dbReference type="PROSITE" id="PS50005">
    <property type="entry name" value="TPR"/>
    <property type="match status" value="2"/>
</dbReference>
<feature type="repeat" description="TPR" evidence="3">
    <location>
        <begin position="167"/>
        <end position="200"/>
    </location>
</feature>
<dbReference type="Proteomes" id="UP001597215">
    <property type="component" value="Unassembled WGS sequence"/>
</dbReference>
<evidence type="ECO:0000256" key="2">
    <source>
        <dbReference type="ARBA" id="ARBA00022803"/>
    </source>
</evidence>
<dbReference type="PANTHER" id="PTHR44858">
    <property type="entry name" value="TETRATRICOPEPTIDE REPEAT PROTEIN 6"/>
    <property type="match status" value="1"/>
</dbReference>
<feature type="repeat" description="TPR" evidence="3">
    <location>
        <begin position="133"/>
        <end position="166"/>
    </location>
</feature>
<keyword evidence="6" id="KW-1185">Reference proteome</keyword>
<name>A0ABW4MES0_9SPHN</name>